<dbReference type="EMBL" id="JAOTJC010000007">
    <property type="protein sequence ID" value="MCU7554485.1"/>
    <property type="molecule type" value="Genomic_DNA"/>
</dbReference>
<accession>A0ABT2VME2</accession>
<keyword evidence="1" id="KW-0732">Signal</keyword>
<evidence type="ECO:0000313" key="2">
    <source>
        <dbReference type="EMBL" id="MCU7554485.1"/>
    </source>
</evidence>
<feature type="chain" id="PRO_5047333090" description="DUF1579 domain-containing protein" evidence="1">
    <location>
        <begin position="20"/>
        <end position="166"/>
    </location>
</feature>
<comment type="caution">
    <text evidence="2">The sequence shown here is derived from an EMBL/GenBank/DDBJ whole genome shotgun (WGS) entry which is preliminary data.</text>
</comment>
<evidence type="ECO:0000256" key="1">
    <source>
        <dbReference type="SAM" id="SignalP"/>
    </source>
</evidence>
<evidence type="ECO:0008006" key="4">
    <source>
        <dbReference type="Google" id="ProtNLM"/>
    </source>
</evidence>
<feature type="signal peptide" evidence="1">
    <location>
        <begin position="1"/>
        <end position="19"/>
    </location>
</feature>
<proteinExistence type="predicted"/>
<protein>
    <recommendedName>
        <fullName evidence="4">DUF1579 domain-containing protein</fullName>
    </recommendedName>
</protein>
<sequence>MKNFIAGIILTLLAAKVIAAPTGACSASAYQAFDFWLGEWTVTTPDGKQAGTNLIEKDYNGCVVTERYTNADGPYGSSITMYDKTTGKWHQVWGDKTGLRLDLSGGMTDGAMVLRGQTGTSVNALIHKISWTAEENGSVIQHWQVKNADQKNWRTLFTGIYSRKIN</sequence>
<evidence type="ECO:0000313" key="3">
    <source>
        <dbReference type="Proteomes" id="UP001209257"/>
    </source>
</evidence>
<keyword evidence="3" id="KW-1185">Reference proteome</keyword>
<name>A0ABT2VME2_9ALTE</name>
<gene>
    <name evidence="2" type="ORF">OCL06_07730</name>
</gene>
<reference evidence="3" key="1">
    <citation type="submission" date="2023-07" db="EMBL/GenBank/DDBJ databases">
        <title>Study on multiphase classification of strain Alteromonas salexigens isolated from the Yellow Sea.</title>
        <authorList>
            <person name="Sun L."/>
        </authorList>
    </citation>
    <scope>NUCLEOTIDE SEQUENCE [LARGE SCALE GENOMIC DNA]</scope>
    <source>
        <strain evidence="3">ASW11-19</strain>
    </source>
</reference>
<dbReference type="Proteomes" id="UP001209257">
    <property type="component" value="Unassembled WGS sequence"/>
</dbReference>
<organism evidence="2 3">
    <name type="scientific">Alteromonas salexigens</name>
    <dbReference type="NCBI Taxonomy" id="2982530"/>
    <lineage>
        <taxon>Bacteria</taxon>
        <taxon>Pseudomonadati</taxon>
        <taxon>Pseudomonadota</taxon>
        <taxon>Gammaproteobacteria</taxon>
        <taxon>Alteromonadales</taxon>
        <taxon>Alteromonadaceae</taxon>
        <taxon>Alteromonas/Salinimonas group</taxon>
        <taxon>Alteromonas</taxon>
    </lineage>
</organism>
<dbReference type="RefSeq" id="WP_262993195.1">
    <property type="nucleotide sequence ID" value="NZ_JAOTJC010000007.1"/>
</dbReference>